<name>A0ABR5NJP2_9GAMM</name>
<dbReference type="InterPro" id="IPR036913">
    <property type="entry name" value="YegP-like_sf"/>
</dbReference>
<evidence type="ECO:0000259" key="2">
    <source>
        <dbReference type="Pfam" id="PF07411"/>
    </source>
</evidence>
<dbReference type="EMBL" id="LDJG01000015">
    <property type="protein sequence ID" value="KRG56920.1"/>
    <property type="molecule type" value="Genomic_DNA"/>
</dbReference>
<sequence>MKGWFELHRSSDGQFYFVLKAGNAEVILTSERYTTRAAADNGIASVRTNSPDDARYERKTASDGRHHFNLKAANHQVIGSSQLYASQAGREAGIASVKANGPTQALRDKTAD</sequence>
<feature type="domain" description="DUF1508" evidence="2">
    <location>
        <begin position="61"/>
        <end position="108"/>
    </location>
</feature>
<dbReference type="InterPro" id="IPR010879">
    <property type="entry name" value="DUF1508"/>
</dbReference>
<dbReference type="Gene3D" id="2.30.29.80">
    <property type="match status" value="1"/>
</dbReference>
<dbReference type="PANTHER" id="PTHR40606">
    <property type="match status" value="1"/>
</dbReference>
<comment type="caution">
    <text evidence="3">The sequence shown here is derived from an EMBL/GenBank/DDBJ whole genome shotgun (WGS) entry which is preliminary data.</text>
</comment>
<dbReference type="RefSeq" id="WP_055766227.1">
    <property type="nucleotide sequence ID" value="NZ_JAFKME010000004.1"/>
</dbReference>
<dbReference type="SUPFAM" id="SSF160113">
    <property type="entry name" value="YegP-like"/>
    <property type="match status" value="2"/>
</dbReference>
<proteinExistence type="inferred from homology"/>
<organism evidence="3 4">
    <name type="scientific">Stenotrophomonas nitritireducens</name>
    <dbReference type="NCBI Taxonomy" id="83617"/>
    <lineage>
        <taxon>Bacteria</taxon>
        <taxon>Pseudomonadati</taxon>
        <taxon>Pseudomonadota</taxon>
        <taxon>Gammaproteobacteria</taxon>
        <taxon>Lysobacterales</taxon>
        <taxon>Lysobacteraceae</taxon>
        <taxon>Stenotrophomonas</taxon>
    </lineage>
</organism>
<evidence type="ECO:0000313" key="4">
    <source>
        <dbReference type="Proteomes" id="UP000050902"/>
    </source>
</evidence>
<dbReference type="PANTHER" id="PTHR40606:SF1">
    <property type="entry name" value="UPF0339 PROTEIN YEGP"/>
    <property type="match status" value="1"/>
</dbReference>
<feature type="domain" description="DUF1508" evidence="2">
    <location>
        <begin position="11"/>
        <end position="57"/>
    </location>
</feature>
<reference evidence="3 4" key="1">
    <citation type="submission" date="2015-05" db="EMBL/GenBank/DDBJ databases">
        <title>Genome sequencing and analysis of members of genus Stenotrophomonas.</title>
        <authorList>
            <person name="Patil P.P."/>
            <person name="Midha S."/>
            <person name="Patil P.B."/>
        </authorList>
    </citation>
    <scope>NUCLEOTIDE SEQUENCE [LARGE SCALE GENOMIC DNA]</scope>
    <source>
        <strain evidence="3 4">DSM 12575</strain>
    </source>
</reference>
<dbReference type="Pfam" id="PF07411">
    <property type="entry name" value="DUF1508"/>
    <property type="match status" value="2"/>
</dbReference>
<keyword evidence="4" id="KW-1185">Reference proteome</keyword>
<accession>A0ABR5NJP2</accession>
<evidence type="ECO:0000313" key="3">
    <source>
        <dbReference type="EMBL" id="KRG56920.1"/>
    </source>
</evidence>
<evidence type="ECO:0000256" key="1">
    <source>
        <dbReference type="ARBA" id="ARBA00007576"/>
    </source>
</evidence>
<gene>
    <name evidence="3" type="ORF">ABB22_10810</name>
</gene>
<protein>
    <recommendedName>
        <fullName evidence="2">DUF1508 domain-containing protein</fullName>
    </recommendedName>
</protein>
<dbReference type="Proteomes" id="UP000050902">
    <property type="component" value="Unassembled WGS sequence"/>
</dbReference>
<comment type="similarity">
    <text evidence="1">Belongs to the UPF0339 family. Duplicated subfamily.</text>
</comment>
<dbReference type="InterPro" id="IPR051141">
    <property type="entry name" value="UPF0339_domain"/>
</dbReference>